<evidence type="ECO:0000256" key="1">
    <source>
        <dbReference type="SAM" id="MobiDB-lite"/>
    </source>
</evidence>
<evidence type="ECO:0000313" key="3">
    <source>
        <dbReference type="Proteomes" id="UP000054538"/>
    </source>
</evidence>
<dbReference type="HOGENOM" id="CLU_2705558_0_0_1"/>
<accession>A0A0D0DIF9</accession>
<feature type="region of interest" description="Disordered" evidence="1">
    <location>
        <begin position="1"/>
        <end position="26"/>
    </location>
</feature>
<reference evidence="2 3" key="1">
    <citation type="submission" date="2014-04" db="EMBL/GenBank/DDBJ databases">
        <authorList>
            <consortium name="DOE Joint Genome Institute"/>
            <person name="Kuo A."/>
            <person name="Kohler A."/>
            <person name="Jargeat P."/>
            <person name="Nagy L.G."/>
            <person name="Floudas D."/>
            <person name="Copeland A."/>
            <person name="Barry K.W."/>
            <person name="Cichocki N."/>
            <person name="Veneault-Fourrey C."/>
            <person name="LaButti K."/>
            <person name="Lindquist E.A."/>
            <person name="Lipzen A."/>
            <person name="Lundell T."/>
            <person name="Morin E."/>
            <person name="Murat C."/>
            <person name="Sun H."/>
            <person name="Tunlid A."/>
            <person name="Henrissat B."/>
            <person name="Grigoriev I.V."/>
            <person name="Hibbett D.S."/>
            <person name="Martin F."/>
            <person name="Nordberg H.P."/>
            <person name="Cantor M.N."/>
            <person name="Hua S.X."/>
        </authorList>
    </citation>
    <scope>NUCLEOTIDE SEQUENCE [LARGE SCALE GENOMIC DNA]</scope>
    <source>
        <strain evidence="2 3">Ve08.2h10</strain>
    </source>
</reference>
<dbReference type="Proteomes" id="UP000054538">
    <property type="component" value="Unassembled WGS sequence"/>
</dbReference>
<reference evidence="3" key="2">
    <citation type="submission" date="2015-01" db="EMBL/GenBank/DDBJ databases">
        <title>Evolutionary Origins and Diversification of the Mycorrhizal Mutualists.</title>
        <authorList>
            <consortium name="DOE Joint Genome Institute"/>
            <consortium name="Mycorrhizal Genomics Consortium"/>
            <person name="Kohler A."/>
            <person name="Kuo A."/>
            <person name="Nagy L.G."/>
            <person name="Floudas D."/>
            <person name="Copeland A."/>
            <person name="Barry K.W."/>
            <person name="Cichocki N."/>
            <person name="Veneault-Fourrey C."/>
            <person name="LaButti K."/>
            <person name="Lindquist E.A."/>
            <person name="Lipzen A."/>
            <person name="Lundell T."/>
            <person name="Morin E."/>
            <person name="Murat C."/>
            <person name="Riley R."/>
            <person name="Ohm R."/>
            <person name="Sun H."/>
            <person name="Tunlid A."/>
            <person name="Henrissat B."/>
            <person name="Grigoriev I.V."/>
            <person name="Hibbett D.S."/>
            <person name="Martin F."/>
        </authorList>
    </citation>
    <scope>NUCLEOTIDE SEQUENCE [LARGE SCALE GENOMIC DNA]</scope>
    <source>
        <strain evidence="3">Ve08.2h10</strain>
    </source>
</reference>
<name>A0A0D0DIF9_9AGAM</name>
<organism evidence="2 3">
    <name type="scientific">Paxillus rubicundulus Ve08.2h10</name>
    <dbReference type="NCBI Taxonomy" id="930991"/>
    <lineage>
        <taxon>Eukaryota</taxon>
        <taxon>Fungi</taxon>
        <taxon>Dikarya</taxon>
        <taxon>Basidiomycota</taxon>
        <taxon>Agaricomycotina</taxon>
        <taxon>Agaricomycetes</taxon>
        <taxon>Agaricomycetidae</taxon>
        <taxon>Boletales</taxon>
        <taxon>Paxilineae</taxon>
        <taxon>Paxillaceae</taxon>
        <taxon>Paxillus</taxon>
    </lineage>
</organism>
<proteinExistence type="predicted"/>
<gene>
    <name evidence="2" type="ORF">PAXRUDRAFT_834839</name>
</gene>
<dbReference type="InParanoid" id="A0A0D0DIF9"/>
<dbReference type="EMBL" id="KN826806">
    <property type="protein sequence ID" value="KIK77860.1"/>
    <property type="molecule type" value="Genomic_DNA"/>
</dbReference>
<sequence>MASVYGAANVPVGQNGVHHRRRSASQNLVRGVKEQDLLRPKLSVVRWGQVRLGQRFERLGPPLTVQYSPQLIS</sequence>
<protein>
    <submittedName>
        <fullName evidence="2">Unplaced genomic scaffold scaffold_1984, whole genome shotgun sequence</fullName>
    </submittedName>
</protein>
<evidence type="ECO:0000313" key="2">
    <source>
        <dbReference type="EMBL" id="KIK77860.1"/>
    </source>
</evidence>
<dbReference type="AlphaFoldDB" id="A0A0D0DIF9"/>
<keyword evidence="3" id="KW-1185">Reference proteome</keyword>